<reference evidence="1" key="1">
    <citation type="submission" date="2021-01" db="EMBL/GenBank/DDBJ databases">
        <authorList>
            <consortium name="Genoscope - CEA"/>
            <person name="William W."/>
        </authorList>
    </citation>
    <scope>NUCLEOTIDE SEQUENCE</scope>
</reference>
<proteinExistence type="predicted"/>
<comment type="caution">
    <text evidence="1">The sequence shown here is derived from an EMBL/GenBank/DDBJ whole genome shotgun (WGS) entry which is preliminary data.</text>
</comment>
<keyword evidence="2" id="KW-1185">Reference proteome</keyword>
<dbReference type="EMBL" id="CAJJDN010000226">
    <property type="protein sequence ID" value="CAD8129492.1"/>
    <property type="molecule type" value="Genomic_DNA"/>
</dbReference>
<sequence>MLTLSDAGISGIFSFLNEYGKYLLKRDMNTPFLQICPFQYYYKKIAQQALQKADQVIKERGHSNKLGWSNGFNRIMWKRLIRSFVITLDNIGQSRRLKRISKQSK</sequence>
<organism evidence="1 2">
    <name type="scientific">Paramecium sonneborni</name>
    <dbReference type="NCBI Taxonomy" id="65129"/>
    <lineage>
        <taxon>Eukaryota</taxon>
        <taxon>Sar</taxon>
        <taxon>Alveolata</taxon>
        <taxon>Ciliophora</taxon>
        <taxon>Intramacronucleata</taxon>
        <taxon>Oligohymenophorea</taxon>
        <taxon>Peniculida</taxon>
        <taxon>Parameciidae</taxon>
        <taxon>Paramecium</taxon>
    </lineage>
</organism>
<accession>A0A8S1RQ85</accession>
<protein>
    <submittedName>
        <fullName evidence="1">Uncharacterized protein</fullName>
    </submittedName>
</protein>
<dbReference type="AlphaFoldDB" id="A0A8S1RQ85"/>
<evidence type="ECO:0000313" key="2">
    <source>
        <dbReference type="Proteomes" id="UP000692954"/>
    </source>
</evidence>
<evidence type="ECO:0000313" key="1">
    <source>
        <dbReference type="EMBL" id="CAD8129492.1"/>
    </source>
</evidence>
<gene>
    <name evidence="1" type="ORF">PSON_ATCC_30995.1.T2260005</name>
</gene>
<name>A0A8S1RQ85_9CILI</name>
<dbReference type="Proteomes" id="UP000692954">
    <property type="component" value="Unassembled WGS sequence"/>
</dbReference>
<dbReference type="OrthoDB" id="10059875at2759"/>